<gene>
    <name evidence="1" type="ORF">JN12_02868</name>
</gene>
<reference evidence="1 2" key="1">
    <citation type="submission" date="2019-07" db="EMBL/GenBank/DDBJ databases">
        <title>Genomic Encyclopedia of Archaeal and Bacterial Type Strains, Phase II (KMG-II): from individual species to whole genera.</title>
        <authorList>
            <person name="Goeker M."/>
        </authorList>
    </citation>
    <scope>NUCLEOTIDE SEQUENCE [LARGE SCALE GENOMIC DNA]</scope>
    <source>
        <strain evidence="1 2">ATCC BAA-1139</strain>
    </source>
</reference>
<comment type="caution">
    <text evidence="1">The sequence shown here is derived from an EMBL/GenBank/DDBJ whole genome shotgun (WGS) entry which is preliminary data.</text>
</comment>
<keyword evidence="2" id="KW-1185">Reference proteome</keyword>
<dbReference type="OrthoDB" id="5395587at2"/>
<proteinExistence type="predicted"/>
<evidence type="ECO:0000313" key="2">
    <source>
        <dbReference type="Proteomes" id="UP000319449"/>
    </source>
</evidence>
<name>A0A562VIV2_9BACT</name>
<dbReference type="EMBL" id="VLLN01000019">
    <property type="protein sequence ID" value="TWJ17751.1"/>
    <property type="molecule type" value="Genomic_DNA"/>
</dbReference>
<dbReference type="Proteomes" id="UP000319449">
    <property type="component" value="Unassembled WGS sequence"/>
</dbReference>
<protein>
    <submittedName>
        <fullName evidence="1">Uncharacterized protein</fullName>
    </submittedName>
</protein>
<sequence>MQSTSSLTITWHKPDIDGEAWEFHNHPAKQEYYRRHGIDWPCLTAAFEMGRLEPYPRSDRILDMPVMLSHHRYDDYARYLAKAKRGYRLNYARMEDALQRAGTLTLPAPIVLACHGEALLFSGYRRLCLAWNYGMVPYVWLVDLASERTRES</sequence>
<dbReference type="RefSeq" id="WP_145023948.1">
    <property type="nucleotide sequence ID" value="NZ_VLLN01000019.1"/>
</dbReference>
<organism evidence="1 2">
    <name type="scientific">Geobacter argillaceus</name>
    <dbReference type="NCBI Taxonomy" id="345631"/>
    <lineage>
        <taxon>Bacteria</taxon>
        <taxon>Pseudomonadati</taxon>
        <taxon>Thermodesulfobacteriota</taxon>
        <taxon>Desulfuromonadia</taxon>
        <taxon>Geobacterales</taxon>
        <taxon>Geobacteraceae</taxon>
        <taxon>Geobacter</taxon>
    </lineage>
</organism>
<dbReference type="AlphaFoldDB" id="A0A562VIV2"/>
<accession>A0A562VIV2</accession>
<evidence type="ECO:0000313" key="1">
    <source>
        <dbReference type="EMBL" id="TWJ17751.1"/>
    </source>
</evidence>